<dbReference type="CDD" id="cd18094">
    <property type="entry name" value="SpoU-like_TrmL"/>
    <property type="match status" value="1"/>
</dbReference>
<dbReference type="SUPFAM" id="SSF75217">
    <property type="entry name" value="alpha/beta knot"/>
    <property type="match status" value="1"/>
</dbReference>
<evidence type="ECO:0000256" key="6">
    <source>
        <dbReference type="HAMAP-Rule" id="MF_01885"/>
    </source>
</evidence>
<evidence type="ECO:0000256" key="2">
    <source>
        <dbReference type="ARBA" id="ARBA00022603"/>
    </source>
</evidence>
<dbReference type="HAMAP" id="MF_01885">
    <property type="entry name" value="tRNA_methyltr_TrmL"/>
    <property type="match status" value="1"/>
</dbReference>
<reference evidence="8 9" key="1">
    <citation type="submission" date="2023-03" db="EMBL/GenBank/DDBJ databases">
        <title>Paludisphaera mucosa sp. nov. a novel planctomycete from northern fen.</title>
        <authorList>
            <person name="Ivanova A."/>
        </authorList>
    </citation>
    <scope>NUCLEOTIDE SEQUENCE [LARGE SCALE GENOMIC DNA]</scope>
    <source>
        <strain evidence="8 9">Pla2</strain>
    </source>
</reference>
<dbReference type="InterPro" id="IPR029026">
    <property type="entry name" value="tRNA_m1G_MTases_N"/>
</dbReference>
<feature type="domain" description="tRNA/rRNA methyltransferase SpoU type" evidence="7">
    <location>
        <begin position="12"/>
        <end position="151"/>
    </location>
</feature>
<dbReference type="EMBL" id="JARRAG010000002">
    <property type="protein sequence ID" value="MDG3006714.1"/>
    <property type="molecule type" value="Genomic_DNA"/>
</dbReference>
<evidence type="ECO:0000313" key="9">
    <source>
        <dbReference type="Proteomes" id="UP001216907"/>
    </source>
</evidence>
<dbReference type="InterPro" id="IPR001537">
    <property type="entry name" value="SpoU_MeTrfase"/>
</dbReference>
<evidence type="ECO:0000256" key="3">
    <source>
        <dbReference type="ARBA" id="ARBA00022679"/>
    </source>
</evidence>
<proteinExistence type="inferred from homology"/>
<sequence length="170" mass="18392">MNGEGSAPTDRLHVILASPEIAANVGAIGRTCVAVGARLWLVRPLGFHLDDRAVRRAGLDYWEHLDLVVVDDLDEVVAAFGLHRLWWFSTRAGRTYTEAAFAPGDGLVFGPESRGLPARRLEEAEDRALRIPMRPEARSLNLANATAVGLYEAVRQVEGRNSPAGGGLPS</sequence>
<comment type="caution">
    <text evidence="6">Lacks conserved residue(s) required for the propagation of feature annotation.</text>
</comment>
<keyword evidence="2 6" id="KW-0489">Methyltransferase</keyword>
<dbReference type="Gene3D" id="3.40.1280.10">
    <property type="match status" value="1"/>
</dbReference>
<dbReference type="Proteomes" id="UP001216907">
    <property type="component" value="Unassembled WGS sequence"/>
</dbReference>
<comment type="similarity">
    <text evidence="6">Belongs to the class IV-like SAM-binding methyltransferase superfamily. RNA methyltransferase TrmH family. TrmL subfamily.</text>
</comment>
<feature type="binding site" evidence="6">
    <location>
        <position position="139"/>
    </location>
    <ligand>
        <name>S-adenosyl-L-methionine</name>
        <dbReference type="ChEBI" id="CHEBI:59789"/>
    </ligand>
</feature>
<dbReference type="InterPro" id="IPR029028">
    <property type="entry name" value="Alpha/beta_knot_MTases"/>
</dbReference>
<evidence type="ECO:0000259" key="7">
    <source>
        <dbReference type="Pfam" id="PF00588"/>
    </source>
</evidence>
<keyword evidence="3 6" id="KW-0808">Transferase</keyword>
<comment type="function">
    <text evidence="6">Could methylate the ribose at the nucleotide 34 wobble position in tRNA.</text>
</comment>
<evidence type="ECO:0000256" key="4">
    <source>
        <dbReference type="ARBA" id="ARBA00022691"/>
    </source>
</evidence>
<accession>A0ABT6FGL8</accession>
<evidence type="ECO:0000256" key="5">
    <source>
        <dbReference type="ARBA" id="ARBA00022694"/>
    </source>
</evidence>
<dbReference type="PANTHER" id="PTHR42971:SF1">
    <property type="entry name" value="TRNA (CYTIDINE(34)-2'-O)-METHYLTRANSFERASE"/>
    <property type="match status" value="1"/>
</dbReference>
<comment type="catalytic activity">
    <reaction evidence="6">
        <text>5-carboxymethylaminomethyluridine(34) in tRNA(Leu) + S-adenosyl-L-methionine = 5-carboxymethylaminomethyl-2'-O-methyluridine(34) in tRNA(Leu) + S-adenosyl-L-homocysteine + H(+)</text>
        <dbReference type="Rhea" id="RHEA:43088"/>
        <dbReference type="Rhea" id="RHEA-COMP:10333"/>
        <dbReference type="Rhea" id="RHEA-COMP:10334"/>
        <dbReference type="ChEBI" id="CHEBI:15378"/>
        <dbReference type="ChEBI" id="CHEBI:57856"/>
        <dbReference type="ChEBI" id="CHEBI:59789"/>
        <dbReference type="ChEBI" id="CHEBI:74508"/>
        <dbReference type="ChEBI" id="CHEBI:74511"/>
        <dbReference type="EC" id="2.1.1.207"/>
    </reaction>
</comment>
<keyword evidence="5 6" id="KW-0819">tRNA processing</keyword>
<dbReference type="GO" id="GO:0008168">
    <property type="term" value="F:methyltransferase activity"/>
    <property type="evidence" value="ECO:0007669"/>
    <property type="project" value="UniProtKB-KW"/>
</dbReference>
<comment type="catalytic activity">
    <reaction evidence="6">
        <text>cytidine(34) in tRNA + S-adenosyl-L-methionine = 2'-O-methylcytidine(34) in tRNA + S-adenosyl-L-homocysteine + H(+)</text>
        <dbReference type="Rhea" id="RHEA:43084"/>
        <dbReference type="Rhea" id="RHEA-COMP:10331"/>
        <dbReference type="Rhea" id="RHEA-COMP:10332"/>
        <dbReference type="ChEBI" id="CHEBI:15378"/>
        <dbReference type="ChEBI" id="CHEBI:57856"/>
        <dbReference type="ChEBI" id="CHEBI:59789"/>
        <dbReference type="ChEBI" id="CHEBI:74495"/>
        <dbReference type="ChEBI" id="CHEBI:82748"/>
        <dbReference type="EC" id="2.1.1.207"/>
    </reaction>
</comment>
<protein>
    <recommendedName>
        <fullName evidence="6">Putative tRNA (cytidine(34)-2'-O)-methyltransferase</fullName>
        <ecNumber evidence="6">2.1.1.207</ecNumber>
    </recommendedName>
    <alternativeName>
        <fullName evidence="6">tRNA (cytidine/uridine-2'-O-)-methyltransferase</fullName>
    </alternativeName>
</protein>
<organism evidence="8 9">
    <name type="scientific">Paludisphaera mucosa</name>
    <dbReference type="NCBI Taxonomy" id="3030827"/>
    <lineage>
        <taxon>Bacteria</taxon>
        <taxon>Pseudomonadati</taxon>
        <taxon>Planctomycetota</taxon>
        <taxon>Planctomycetia</taxon>
        <taxon>Isosphaerales</taxon>
        <taxon>Isosphaeraceae</taxon>
        <taxon>Paludisphaera</taxon>
    </lineage>
</organism>
<comment type="subcellular location">
    <subcellularLocation>
        <location evidence="6">Cytoplasm</location>
    </subcellularLocation>
</comment>
<dbReference type="RefSeq" id="WP_277863007.1">
    <property type="nucleotide sequence ID" value="NZ_JARRAG010000002.1"/>
</dbReference>
<gene>
    <name evidence="8" type="ORF">PZE19_23340</name>
</gene>
<dbReference type="Pfam" id="PF00588">
    <property type="entry name" value="SpoU_methylase"/>
    <property type="match status" value="1"/>
</dbReference>
<comment type="caution">
    <text evidence="8">The sequence shown here is derived from an EMBL/GenBank/DDBJ whole genome shotgun (WGS) entry which is preliminary data.</text>
</comment>
<keyword evidence="4 6" id="KW-0949">S-adenosyl-L-methionine</keyword>
<evidence type="ECO:0000313" key="8">
    <source>
        <dbReference type="EMBL" id="MDG3006714.1"/>
    </source>
</evidence>
<dbReference type="InterPro" id="IPR016914">
    <property type="entry name" value="TrmL"/>
</dbReference>
<keyword evidence="9" id="KW-1185">Reference proteome</keyword>
<evidence type="ECO:0000256" key="1">
    <source>
        <dbReference type="ARBA" id="ARBA00022490"/>
    </source>
</evidence>
<dbReference type="EC" id="2.1.1.207" evidence="6"/>
<feature type="binding site" evidence="6">
    <location>
        <position position="131"/>
    </location>
    <ligand>
        <name>S-adenosyl-L-methionine</name>
        <dbReference type="ChEBI" id="CHEBI:59789"/>
    </ligand>
</feature>
<feature type="binding site" evidence="6">
    <location>
        <position position="110"/>
    </location>
    <ligand>
        <name>S-adenosyl-L-methionine</name>
        <dbReference type="ChEBI" id="CHEBI:59789"/>
    </ligand>
</feature>
<keyword evidence="1 6" id="KW-0963">Cytoplasm</keyword>
<dbReference type="PIRSF" id="PIRSF029256">
    <property type="entry name" value="SpoU_TrmH_prd"/>
    <property type="match status" value="1"/>
</dbReference>
<dbReference type="GO" id="GO:0032259">
    <property type="term" value="P:methylation"/>
    <property type="evidence" value="ECO:0007669"/>
    <property type="project" value="UniProtKB-KW"/>
</dbReference>
<dbReference type="PANTHER" id="PTHR42971">
    <property type="entry name" value="TRNA (CYTIDINE(34)-2'-O)-METHYLTRANSFERASE"/>
    <property type="match status" value="1"/>
</dbReference>
<name>A0ABT6FGL8_9BACT</name>